<proteinExistence type="predicted"/>
<gene>
    <name evidence="1" type="ORF">COCON_G00160940</name>
</gene>
<comment type="caution">
    <text evidence="1">The sequence shown here is derived from an EMBL/GenBank/DDBJ whole genome shotgun (WGS) entry which is preliminary data.</text>
</comment>
<keyword evidence="2" id="KW-1185">Reference proteome</keyword>
<organism evidence="1 2">
    <name type="scientific">Conger conger</name>
    <name type="common">Conger eel</name>
    <name type="synonym">Muraena conger</name>
    <dbReference type="NCBI Taxonomy" id="82655"/>
    <lineage>
        <taxon>Eukaryota</taxon>
        <taxon>Metazoa</taxon>
        <taxon>Chordata</taxon>
        <taxon>Craniata</taxon>
        <taxon>Vertebrata</taxon>
        <taxon>Euteleostomi</taxon>
        <taxon>Actinopterygii</taxon>
        <taxon>Neopterygii</taxon>
        <taxon>Teleostei</taxon>
        <taxon>Anguilliformes</taxon>
        <taxon>Congridae</taxon>
        <taxon>Conger</taxon>
    </lineage>
</organism>
<evidence type="ECO:0000313" key="1">
    <source>
        <dbReference type="EMBL" id="KAJ8263637.1"/>
    </source>
</evidence>
<dbReference type="Proteomes" id="UP001152803">
    <property type="component" value="Unassembled WGS sequence"/>
</dbReference>
<sequence>MFFCLRSPPQIDKTADLRSVNCTGRVAGTAWHGPDLRLALRAPDTSQKQFRSRFTGRATHLSLISVRTRLWFGVPLLQRSPFPAIVPSREILCAK</sequence>
<accession>A0A9Q1DA24</accession>
<reference evidence="1" key="1">
    <citation type="journal article" date="2023" name="Science">
        <title>Genome structures resolve the early diversification of teleost fishes.</title>
        <authorList>
            <person name="Parey E."/>
            <person name="Louis A."/>
            <person name="Montfort J."/>
            <person name="Bouchez O."/>
            <person name="Roques C."/>
            <person name="Iampietro C."/>
            <person name="Lluch J."/>
            <person name="Castinel A."/>
            <person name="Donnadieu C."/>
            <person name="Desvignes T."/>
            <person name="Floi Bucao C."/>
            <person name="Jouanno E."/>
            <person name="Wen M."/>
            <person name="Mejri S."/>
            <person name="Dirks R."/>
            <person name="Jansen H."/>
            <person name="Henkel C."/>
            <person name="Chen W.J."/>
            <person name="Zahm M."/>
            <person name="Cabau C."/>
            <person name="Klopp C."/>
            <person name="Thompson A.W."/>
            <person name="Robinson-Rechavi M."/>
            <person name="Braasch I."/>
            <person name="Lecointre G."/>
            <person name="Bobe J."/>
            <person name="Postlethwait J.H."/>
            <person name="Berthelot C."/>
            <person name="Roest Crollius H."/>
            <person name="Guiguen Y."/>
        </authorList>
    </citation>
    <scope>NUCLEOTIDE SEQUENCE</scope>
    <source>
        <strain evidence="1">Concon-B</strain>
    </source>
</reference>
<evidence type="ECO:0000313" key="2">
    <source>
        <dbReference type="Proteomes" id="UP001152803"/>
    </source>
</evidence>
<protein>
    <submittedName>
        <fullName evidence="1">Uncharacterized protein</fullName>
    </submittedName>
</protein>
<dbReference type="AlphaFoldDB" id="A0A9Q1DA24"/>
<dbReference type="EMBL" id="JAFJMO010000011">
    <property type="protein sequence ID" value="KAJ8263637.1"/>
    <property type="molecule type" value="Genomic_DNA"/>
</dbReference>
<name>A0A9Q1DA24_CONCO</name>